<organism evidence="2 3">
    <name type="scientific">Lingula anatina</name>
    <name type="common">Brachiopod</name>
    <name type="synonym">Lingula unguis</name>
    <dbReference type="NCBI Taxonomy" id="7574"/>
    <lineage>
        <taxon>Eukaryota</taxon>
        <taxon>Metazoa</taxon>
        <taxon>Spiralia</taxon>
        <taxon>Lophotrochozoa</taxon>
        <taxon>Brachiopoda</taxon>
        <taxon>Linguliformea</taxon>
        <taxon>Lingulata</taxon>
        <taxon>Lingulida</taxon>
        <taxon>Linguloidea</taxon>
        <taxon>Lingulidae</taxon>
        <taxon>Lingula</taxon>
    </lineage>
</organism>
<proteinExistence type="predicted"/>
<protein>
    <submittedName>
        <fullName evidence="3">Uncharacterized protein LOC106165144 isoform X1</fullName>
    </submittedName>
</protein>
<feature type="compositionally biased region" description="Polar residues" evidence="1">
    <location>
        <begin position="119"/>
        <end position="136"/>
    </location>
</feature>
<sequence>MDFPFSISKPGNFAAIFASSHSASIFICMSLRTKLLSCRDELPHISEKRIKLSGREMGGIFSWSRWVNGDRDQNTTRNAGPSPSEYEEAEYRGTEPSAPKSKKLKGDGNGPPEYRGGEPSTSELIQGTGADSSESNKALQKVKNGLYNVKVSRHDATELQRKLEGELFNKWEEGCEVMEAKRIPVANITPFLDHMQDAYEGINDEMRNKMNGIHWAEEWSYKVMEFKYNQKDNSGARYGMVAFGKSDDNQFVDCMYVLYKMDFKIAPQRIITEKKHSAVLGLFKWTTTKEKIVEREVGAKSIKMLQNFFRVKALQGFYKEGLIDCINYVPSLEDVDENDVQ</sequence>
<accession>A0A2R2MLU3</accession>
<gene>
    <name evidence="3" type="primary">LOC106165144</name>
</gene>
<dbReference type="OrthoDB" id="5951315at2759"/>
<feature type="region of interest" description="Disordered" evidence="1">
    <location>
        <begin position="70"/>
        <end position="136"/>
    </location>
</feature>
<dbReference type="InParanoid" id="A0A2R2MLU3"/>
<dbReference type="RefSeq" id="XP_023931198.1">
    <property type="nucleotide sequence ID" value="XM_024075430.1"/>
</dbReference>
<evidence type="ECO:0000313" key="3">
    <source>
        <dbReference type="RefSeq" id="XP_023931198.1"/>
    </source>
</evidence>
<dbReference type="GeneID" id="106165144"/>
<name>A0A2R2MLU3_LINAN</name>
<evidence type="ECO:0000313" key="2">
    <source>
        <dbReference type="Proteomes" id="UP000085678"/>
    </source>
</evidence>
<keyword evidence="2" id="KW-1185">Reference proteome</keyword>
<reference evidence="3" key="1">
    <citation type="submission" date="2025-08" db="UniProtKB">
        <authorList>
            <consortium name="RefSeq"/>
        </authorList>
    </citation>
    <scope>IDENTIFICATION</scope>
    <source>
        <tissue evidence="3">Gonads</tissue>
    </source>
</reference>
<evidence type="ECO:0000256" key="1">
    <source>
        <dbReference type="SAM" id="MobiDB-lite"/>
    </source>
</evidence>
<dbReference type="Proteomes" id="UP000085678">
    <property type="component" value="Unplaced"/>
</dbReference>
<dbReference type="AlphaFoldDB" id="A0A2R2MLU3"/>